<accession>A0A1J4K9N8</accession>
<name>A0A1J4K9N8_9EUKA</name>
<dbReference type="GeneID" id="94839306"/>
<dbReference type="VEuPathDB" id="TrichDB:TRFO_25845"/>
<evidence type="ECO:0000313" key="3">
    <source>
        <dbReference type="Proteomes" id="UP000179807"/>
    </source>
</evidence>
<feature type="region of interest" description="Disordered" evidence="1">
    <location>
        <begin position="694"/>
        <end position="714"/>
    </location>
</feature>
<dbReference type="Proteomes" id="UP000179807">
    <property type="component" value="Unassembled WGS sequence"/>
</dbReference>
<organism evidence="2 3">
    <name type="scientific">Tritrichomonas foetus</name>
    <dbReference type="NCBI Taxonomy" id="1144522"/>
    <lineage>
        <taxon>Eukaryota</taxon>
        <taxon>Metamonada</taxon>
        <taxon>Parabasalia</taxon>
        <taxon>Tritrichomonadida</taxon>
        <taxon>Tritrichomonadidae</taxon>
        <taxon>Tritrichomonas</taxon>
    </lineage>
</organism>
<dbReference type="EMBL" id="MLAK01000734">
    <property type="protein sequence ID" value="OHT06157.1"/>
    <property type="molecule type" value="Genomic_DNA"/>
</dbReference>
<evidence type="ECO:0000313" key="2">
    <source>
        <dbReference type="EMBL" id="OHT06157.1"/>
    </source>
</evidence>
<comment type="caution">
    <text evidence="2">The sequence shown here is derived from an EMBL/GenBank/DDBJ whole genome shotgun (WGS) entry which is preliminary data.</text>
</comment>
<dbReference type="RefSeq" id="XP_068359293.1">
    <property type="nucleotide sequence ID" value="XM_068504602.1"/>
</dbReference>
<sequence length="714" mass="80946">MLSLTPCFRGQSNSQNGQFGRVLRSTPDYLLVGSTQRDRTSIFLVRPDDSSLLVLSLAQSLDLVNASLSSDNEMIHITEKITNKTGDFIFKSKIIDITRGYFSEEGGGINGGCYSKEPIDGLFISPGYSVYPNNSANNINTGMNAAAGLNTHKSIGNLNKALNSPRNDPIRSLNNIQNYNGFATPGKFNNSHAICNTYNFIFYTGENLSIFKIRTSFSKKAVEMVRIKLITNVIWFTFDSGDLYQIPKGSGTLTYISGSRSSFSLVENKVEMIGITSSYSSKIFINPLSTLPDDFALRPINLRLPIFSPFSHRIYMAKKDDRVYLFEQIYDENRLNCTFTCNSYPNGFKHKIIVPNVNADIPINFLQKENLVFIYAPNNFICIFDITQQIPRITLMPKQFASAICGECTAPLLENDSLIDLDTFEIFRISLSFTYPQVFINSLTSNALFGLATICARLSNVEYMSSIFRIIELKNDYTAAIDFFKDFFSICHSYSMKNSPTRSKSWASQSDQNEIHQKINLKILNKIPTSIQMKLNEFDITFPSSSHLTRTMWFCKQMKSKKINDVNIEKVISYMKQQNNMAVNIRSAIDQWIAKYNPQPIWKMIIGFSIQNETIFCDFPAVPYLKGEMDTLSQKFCSPQMGAMFAKNGILNVRIKPRTFDQLDYWNKRIKDEVCSKPTTPVWKVCTRTLSPRRARSESDNSVNPVDSSIDDST</sequence>
<protein>
    <submittedName>
        <fullName evidence="2">Uncharacterized protein</fullName>
    </submittedName>
</protein>
<dbReference type="AlphaFoldDB" id="A0A1J4K9N8"/>
<dbReference type="OrthoDB" id="10607638at2759"/>
<reference evidence="2" key="1">
    <citation type="submission" date="2016-10" db="EMBL/GenBank/DDBJ databases">
        <authorList>
            <person name="Benchimol M."/>
            <person name="Almeida L.G."/>
            <person name="Vasconcelos A.T."/>
            <person name="Perreira-Neves A."/>
            <person name="Rosa I.A."/>
            <person name="Tasca T."/>
            <person name="Bogo M.R."/>
            <person name="de Souza W."/>
        </authorList>
    </citation>
    <scope>NUCLEOTIDE SEQUENCE [LARGE SCALE GENOMIC DNA]</scope>
    <source>
        <strain evidence="2">K</strain>
    </source>
</reference>
<proteinExistence type="predicted"/>
<gene>
    <name evidence="2" type="ORF">TRFO_25845</name>
</gene>
<keyword evidence="3" id="KW-1185">Reference proteome</keyword>
<evidence type="ECO:0000256" key="1">
    <source>
        <dbReference type="SAM" id="MobiDB-lite"/>
    </source>
</evidence>